<dbReference type="EMBL" id="SNRX01000017">
    <property type="protein sequence ID" value="KAA6301580.1"/>
    <property type="molecule type" value="Genomic_DNA"/>
</dbReference>
<evidence type="ECO:0000313" key="3">
    <source>
        <dbReference type="Proteomes" id="UP000324575"/>
    </source>
</evidence>
<dbReference type="InterPro" id="IPR011047">
    <property type="entry name" value="Quinoprotein_ADH-like_sf"/>
</dbReference>
<evidence type="ECO:0000313" key="2">
    <source>
        <dbReference type="EMBL" id="KAA6301580.1"/>
    </source>
</evidence>
<accession>A0A5M8NZM5</accession>
<keyword evidence="1" id="KW-0732">Signal</keyword>
<dbReference type="Proteomes" id="UP000324575">
    <property type="component" value="Unassembled WGS sequence"/>
</dbReference>
<feature type="signal peptide" evidence="1">
    <location>
        <begin position="1"/>
        <end position="20"/>
    </location>
</feature>
<protein>
    <recommendedName>
        <fullName evidence="4">DUF5050 domain-containing protein</fullName>
    </recommendedName>
</protein>
<name>A0A5M8NZM5_9BACT</name>
<organism evidence="2 3">
    <name type="scientific">Candidatus Ordinivivax streblomastigis</name>
    <dbReference type="NCBI Taxonomy" id="2540710"/>
    <lineage>
        <taxon>Bacteria</taxon>
        <taxon>Pseudomonadati</taxon>
        <taxon>Bacteroidota</taxon>
        <taxon>Bacteroidia</taxon>
        <taxon>Bacteroidales</taxon>
        <taxon>Candidatus Ordinivivax</taxon>
    </lineage>
</organism>
<feature type="chain" id="PRO_5024434607" description="DUF5050 domain-containing protein" evidence="1">
    <location>
        <begin position="21"/>
        <end position="429"/>
    </location>
</feature>
<dbReference type="Gene3D" id="2.130.10.10">
    <property type="entry name" value="YVTN repeat-like/Quinoprotein amine dehydrogenase"/>
    <property type="match status" value="1"/>
</dbReference>
<evidence type="ECO:0000256" key="1">
    <source>
        <dbReference type="SAM" id="SignalP"/>
    </source>
</evidence>
<reference evidence="2 3" key="1">
    <citation type="submission" date="2019-03" db="EMBL/GenBank/DDBJ databases">
        <title>Single cell metagenomics reveals metabolic interactions within the superorganism composed of flagellate Streblomastix strix and complex community of Bacteroidetes bacteria on its surface.</title>
        <authorList>
            <person name="Treitli S.C."/>
            <person name="Kolisko M."/>
            <person name="Husnik F."/>
            <person name="Keeling P."/>
            <person name="Hampl V."/>
        </authorList>
    </citation>
    <scope>NUCLEOTIDE SEQUENCE [LARGE SCALE GENOMIC DNA]</scope>
    <source>
        <strain evidence="2">St1</strain>
    </source>
</reference>
<dbReference type="SUPFAM" id="SSF50998">
    <property type="entry name" value="Quinoprotein alcohol dehydrogenase-like"/>
    <property type="match status" value="1"/>
</dbReference>
<comment type="caution">
    <text evidence="2">The sequence shown here is derived from an EMBL/GenBank/DDBJ whole genome shotgun (WGS) entry which is preliminary data.</text>
</comment>
<proteinExistence type="predicted"/>
<sequence length="429" mass="49567">MKAKIIFFFAVLLLVSSCNDNETPTLELHTPQQVDNTIVLNWKQTTVSGFEYYVVMRASDRQNYTVINDISTPTSDAFHKEITVFEDRTYPLTVDTLYYKIMAIGDETVLSRNICYAVENPAKLLKGDFFDMYYLEETDQISVLSYNYGYGDRYKLKVFDVKTGQFSPNEASIYTLNSGRYFWGKYNGITEFYNYDYNMTLLSVYDASTAQQITTLQVPGYSWYGAAYATNNRGEIYMFNYDNLYIIDRTTGTQTSYFSINSFDSDKLYYNSKDNKLYAVSYNRILTFNLDEASQVVGEDIYQLDNGYSTPLYIENSSLFVVETSSVIKILDMNTKTYHNTELTQMPRIALLKNNIIYASDNSSRGIISIGDNYYPQPTINLLSADNFKRIKTIPVRVTPAKMVANNEYLYLLGQYGYELYLLEKIKLY</sequence>
<dbReference type="AlphaFoldDB" id="A0A5M8NZM5"/>
<dbReference type="InterPro" id="IPR015943">
    <property type="entry name" value="WD40/YVTN_repeat-like_dom_sf"/>
</dbReference>
<dbReference type="PROSITE" id="PS51257">
    <property type="entry name" value="PROKAR_LIPOPROTEIN"/>
    <property type="match status" value="1"/>
</dbReference>
<gene>
    <name evidence="2" type="ORF">EZS26_002324</name>
</gene>
<evidence type="ECO:0008006" key="4">
    <source>
        <dbReference type="Google" id="ProtNLM"/>
    </source>
</evidence>